<accession>A0A2T1BZ16</accession>
<comment type="caution">
    <text evidence="2">The sequence shown here is derived from an EMBL/GenBank/DDBJ whole genome shotgun (WGS) entry which is preliminary data.</text>
</comment>
<sequence>MTSSIATPGQTPNSLQAKGLDLVARIHGGRDVVLAIDLTESVGINDEGRIRLQQIVKDSLKPGDTVYVVPFAATVSPLQPNVNTLAASQGIPFNGQAADIDTILRSLPFQANLTLKQTDIEQAELTIYQGLAQLNHERLLANSPIKSQSVVWITDAPLFTQSGNEWTETPVNSPFRVANSLESQQRLAWLQALPLYKRSLPIQTQKGEQYNLTVVDLPPTVQEFCTPSPGGNSTCLVTPYLLQQLWLPATGLGIVLLGGLIAIKRLISWQKKWKILVDFVSDSQFEEQICYLLPNQRLAIGEYESNCVDAIASPGNETRGYLERLGNRLYLIPTDAAPLYCNGRQISQRTILSSGEFTINCPTPNLRDFEFVVKVKK</sequence>
<reference evidence="2 3" key="1">
    <citation type="submission" date="2018-02" db="EMBL/GenBank/DDBJ databases">
        <authorList>
            <person name="Cohen D.B."/>
            <person name="Kent A.D."/>
        </authorList>
    </citation>
    <scope>NUCLEOTIDE SEQUENCE [LARGE SCALE GENOMIC DNA]</scope>
    <source>
        <strain evidence="2 3">CCAP 1448/3</strain>
    </source>
</reference>
<keyword evidence="3" id="KW-1185">Reference proteome</keyword>
<evidence type="ECO:0008006" key="4">
    <source>
        <dbReference type="Google" id="ProtNLM"/>
    </source>
</evidence>
<dbReference type="OrthoDB" id="478073at2"/>
<protein>
    <recommendedName>
        <fullName evidence="4">VWA domain-containing protein</fullName>
    </recommendedName>
</protein>
<dbReference type="RefSeq" id="WP_106290425.1">
    <property type="nucleotide sequence ID" value="NZ_CAWNTC010000153.1"/>
</dbReference>
<keyword evidence="1" id="KW-0472">Membrane</keyword>
<evidence type="ECO:0000256" key="1">
    <source>
        <dbReference type="SAM" id="Phobius"/>
    </source>
</evidence>
<keyword evidence="1" id="KW-0812">Transmembrane</keyword>
<evidence type="ECO:0000313" key="3">
    <source>
        <dbReference type="Proteomes" id="UP000238762"/>
    </source>
</evidence>
<gene>
    <name evidence="2" type="ORF">C7B64_19325</name>
</gene>
<reference evidence="2 3" key="2">
    <citation type="submission" date="2018-03" db="EMBL/GenBank/DDBJ databases">
        <title>The ancient ancestry and fast evolution of plastids.</title>
        <authorList>
            <person name="Moore K.R."/>
            <person name="Magnabosco C."/>
            <person name="Momper L."/>
            <person name="Gold D.A."/>
            <person name="Bosak T."/>
            <person name="Fournier G.P."/>
        </authorList>
    </citation>
    <scope>NUCLEOTIDE SEQUENCE [LARGE SCALE GENOMIC DNA]</scope>
    <source>
        <strain evidence="2 3">CCAP 1448/3</strain>
    </source>
</reference>
<name>A0A2T1BZ16_9CYAN</name>
<feature type="transmembrane region" description="Helical" evidence="1">
    <location>
        <begin position="245"/>
        <end position="263"/>
    </location>
</feature>
<proteinExistence type="predicted"/>
<evidence type="ECO:0000313" key="2">
    <source>
        <dbReference type="EMBL" id="PSB01242.1"/>
    </source>
</evidence>
<keyword evidence="1" id="KW-1133">Transmembrane helix</keyword>
<dbReference type="EMBL" id="PVWJ01000120">
    <property type="protein sequence ID" value="PSB01242.1"/>
    <property type="molecule type" value="Genomic_DNA"/>
</dbReference>
<organism evidence="2 3">
    <name type="scientific">Merismopedia glauca CCAP 1448/3</name>
    <dbReference type="NCBI Taxonomy" id="1296344"/>
    <lineage>
        <taxon>Bacteria</taxon>
        <taxon>Bacillati</taxon>
        <taxon>Cyanobacteriota</taxon>
        <taxon>Cyanophyceae</taxon>
        <taxon>Synechococcales</taxon>
        <taxon>Merismopediaceae</taxon>
        <taxon>Merismopedia</taxon>
    </lineage>
</organism>
<dbReference type="Proteomes" id="UP000238762">
    <property type="component" value="Unassembled WGS sequence"/>
</dbReference>
<dbReference type="AlphaFoldDB" id="A0A2T1BZ16"/>